<evidence type="ECO:0000313" key="2">
    <source>
        <dbReference type="Proteomes" id="UP000293764"/>
    </source>
</evidence>
<dbReference type="AlphaFoldDB" id="A0A4Q5MUZ3"/>
<dbReference type="OrthoDB" id="6812310at2"/>
<evidence type="ECO:0000313" key="1">
    <source>
        <dbReference type="EMBL" id="RYV49392.1"/>
    </source>
</evidence>
<sequence length="762" mass="84017">MDVNRILRPESRILDIGAPGPELAEALAARGYVHYLGLVPDAGLPSARARADGIADRFHALTSSNQAFKSSADLLVLRGGFRRLLWSLRDLRHVEYVAVEMGPGRPPIDLVLARAMGRATRKLTPLGALGVGGSTFEVHAVKTVRPDRPRQYLSEVVGVAGLIDRLNDEGVRYAALRWFDSLPHLEPGEDLDLLVADDDLAAVRALLAEEPGTIAVDLYSETGLPGSDFQGAAYYVPDLARQILSGAIAHASGALVPSPRDHLLSLAYHAVYHKGERSGLPSDDAPAGFRDPDHDYAETLRRLAAAVGTTLPGQLEGIDEHLGREGWRPPPDALRRLGEFNPWIARRLEAQVQPPVEPPELSVFLVRERALTVVGIEDITAALAETGFEVILERQLDDEARQRCADVTRGGNWGSGPFPVSGGGPATALVAVHYGPEAPDPALHAQYPRLTNGDVLLAKQRIRDLIGALVDPEQRFNPLHSSDNEPEAWEYVGAAVPEAAVDLRAEVAARRDAYRTELPVLEVLSLARRAKVEVVDSAQGPAVRKTFAPQARRFMEREVRALRELGPLVDAVPELIDVGPNWVMTARYDNALGSLDELRPAGLLPLDVVREMVAVLRTIHELGFDLIDAKPQNFLLDPRRGLKIVDFEFFYSYPLTPPPFAEAYWLRGVPDDFVGDVPRGRLSYEWRWRRLTGLSRDGLLADSRWRQHLERAIYRTRHATIGPHGRPRLLARAGRSGLRRTRGLLASRYWLWARGRARAGEE</sequence>
<dbReference type="SUPFAM" id="SSF56112">
    <property type="entry name" value="Protein kinase-like (PK-like)"/>
    <property type="match status" value="1"/>
</dbReference>
<dbReference type="Proteomes" id="UP000293764">
    <property type="component" value="Unassembled WGS sequence"/>
</dbReference>
<organism evidence="1 2">
    <name type="scientific">Pengzhenrongella frigida</name>
    <dbReference type="NCBI Taxonomy" id="1259133"/>
    <lineage>
        <taxon>Bacteria</taxon>
        <taxon>Bacillati</taxon>
        <taxon>Actinomycetota</taxon>
        <taxon>Actinomycetes</taxon>
        <taxon>Micrococcales</taxon>
        <taxon>Pengzhenrongella</taxon>
    </lineage>
</organism>
<comment type="caution">
    <text evidence="1">The sequence shown here is derived from an EMBL/GenBank/DDBJ whole genome shotgun (WGS) entry which is preliminary data.</text>
</comment>
<accession>A0A4Q5MUZ3</accession>
<proteinExistence type="predicted"/>
<dbReference type="InterPro" id="IPR011009">
    <property type="entry name" value="Kinase-like_dom_sf"/>
</dbReference>
<evidence type="ECO:0008006" key="3">
    <source>
        <dbReference type="Google" id="ProtNLM"/>
    </source>
</evidence>
<keyword evidence="2" id="KW-1185">Reference proteome</keyword>
<dbReference type="RefSeq" id="WP_130104263.1">
    <property type="nucleotide sequence ID" value="NZ_SDWW01000082.1"/>
</dbReference>
<gene>
    <name evidence="1" type="ORF">EUA98_19050</name>
</gene>
<protein>
    <recommendedName>
        <fullName evidence="3">Protein kinase domain-containing protein</fullName>
    </recommendedName>
</protein>
<reference evidence="1 2" key="1">
    <citation type="submission" date="2019-01" db="EMBL/GenBank/DDBJ databases">
        <title>Novel species of Cellulomonas.</title>
        <authorList>
            <person name="Liu Q."/>
            <person name="Xin Y.-H."/>
        </authorList>
    </citation>
    <scope>NUCLEOTIDE SEQUENCE [LARGE SCALE GENOMIC DNA]</scope>
    <source>
        <strain evidence="1 2">HLT2-17</strain>
    </source>
</reference>
<dbReference type="EMBL" id="SDWW01000082">
    <property type="protein sequence ID" value="RYV49392.1"/>
    <property type="molecule type" value="Genomic_DNA"/>
</dbReference>
<name>A0A4Q5MUZ3_9MICO</name>